<feature type="region of interest" description="Disordered" evidence="1">
    <location>
        <begin position="99"/>
        <end position="156"/>
    </location>
</feature>
<protein>
    <submittedName>
        <fullName evidence="2">Uncharacterized protein</fullName>
    </submittedName>
</protein>
<gene>
    <name evidence="2" type="ORF">K457DRAFT_896186</name>
</gene>
<organism evidence="2 3">
    <name type="scientific">Linnemannia elongata AG-77</name>
    <dbReference type="NCBI Taxonomy" id="1314771"/>
    <lineage>
        <taxon>Eukaryota</taxon>
        <taxon>Fungi</taxon>
        <taxon>Fungi incertae sedis</taxon>
        <taxon>Mucoromycota</taxon>
        <taxon>Mortierellomycotina</taxon>
        <taxon>Mortierellomycetes</taxon>
        <taxon>Mortierellales</taxon>
        <taxon>Mortierellaceae</taxon>
        <taxon>Linnemannia</taxon>
    </lineage>
</organism>
<keyword evidence="3" id="KW-1185">Reference proteome</keyword>
<reference evidence="2 3" key="1">
    <citation type="submission" date="2016-05" db="EMBL/GenBank/DDBJ databases">
        <title>Genome sequencing reveals origins of a unique bacterial endosymbiosis in the earliest lineages of terrestrial Fungi.</title>
        <authorList>
            <consortium name="DOE Joint Genome Institute"/>
            <person name="Uehling J."/>
            <person name="Gryganskyi A."/>
            <person name="Hameed K."/>
            <person name="Tschaplinski T."/>
            <person name="Misztal P."/>
            <person name="Wu S."/>
            <person name="Desiro A."/>
            <person name="Vande Pol N."/>
            <person name="Du Z.-Y."/>
            <person name="Zienkiewicz A."/>
            <person name="Zienkiewicz K."/>
            <person name="Morin E."/>
            <person name="Tisserant E."/>
            <person name="Splivallo R."/>
            <person name="Hainaut M."/>
            <person name="Henrissat B."/>
            <person name="Ohm R."/>
            <person name="Kuo A."/>
            <person name="Yan J."/>
            <person name="Lipzen A."/>
            <person name="Nolan M."/>
            <person name="Labutti K."/>
            <person name="Barry K."/>
            <person name="Goldstein A."/>
            <person name="Labbe J."/>
            <person name="Schadt C."/>
            <person name="Tuskan G."/>
            <person name="Grigoriev I."/>
            <person name="Martin F."/>
            <person name="Vilgalys R."/>
            <person name="Bonito G."/>
        </authorList>
    </citation>
    <scope>NUCLEOTIDE SEQUENCE [LARGE SCALE GENOMIC DNA]</scope>
    <source>
        <strain evidence="2 3">AG-77</strain>
    </source>
</reference>
<feature type="region of interest" description="Disordered" evidence="1">
    <location>
        <begin position="372"/>
        <end position="405"/>
    </location>
</feature>
<feature type="compositionally biased region" description="Low complexity" evidence="1">
    <location>
        <begin position="28"/>
        <end position="38"/>
    </location>
</feature>
<name>A0A197KCG1_9FUNG</name>
<feature type="compositionally biased region" description="Pro residues" evidence="1">
    <location>
        <begin position="39"/>
        <end position="50"/>
    </location>
</feature>
<sequence>MTVKAWLNNCNSTATSAFKKNNKRHQPQQHPTITTITAPLPPFSTPPPPYSHTVSPSLPSSTSSSASSCNISSPYSPLASTVPSTLSSFQINKKSPLRHTVMQQPQQQPHQQHHDSTSPKSPRPYTLNVLPTTTSSSNSSPCSASRASLSPSPSRAPINNNLFTALTMNPHKSVPRPPTEFHIRPSTPPPPSSSYIKNSTATYSNSSSFCNLDKALPAPPKRVTRTKTTTAAALQKFKGLKTRLRTHSFSSSTFSFPTPSTSPSSPQQSSVLSLAPSSHKNPSSSSTVSTTPESVAQEYARTIKSLWKMIEDEEQAYRLVEASHSLSGSIPTIADISPLGTGGVTNRPPYAGAGSRRPSLPLLMTVPPIQEEEETTPSTTATLPIRSPFSPRPSSGPRRRHHHHHQAVSLAILNTTPLHTKPTTTTTLVCSPTNEMDHTVADLELSPVGFSDASEEEYSSENDSEAEEEHAVVHVAQKVSVYRGRSFCWSQPA</sequence>
<evidence type="ECO:0000313" key="2">
    <source>
        <dbReference type="EMBL" id="OAQ35392.1"/>
    </source>
</evidence>
<evidence type="ECO:0000256" key="1">
    <source>
        <dbReference type="SAM" id="MobiDB-lite"/>
    </source>
</evidence>
<feature type="region of interest" description="Disordered" evidence="1">
    <location>
        <begin position="250"/>
        <end position="294"/>
    </location>
</feature>
<feature type="region of interest" description="Disordered" evidence="1">
    <location>
        <begin position="170"/>
        <end position="199"/>
    </location>
</feature>
<feature type="compositionally biased region" description="Low complexity" evidence="1">
    <location>
        <begin position="55"/>
        <end position="77"/>
    </location>
</feature>
<feature type="compositionally biased region" description="Low complexity" evidence="1">
    <location>
        <begin position="131"/>
        <end position="156"/>
    </location>
</feature>
<dbReference type="OrthoDB" id="2437180at2759"/>
<feature type="compositionally biased region" description="Low complexity" evidence="1">
    <location>
        <begin position="376"/>
        <end position="396"/>
    </location>
</feature>
<proteinExistence type="predicted"/>
<dbReference type="Proteomes" id="UP000078512">
    <property type="component" value="Unassembled WGS sequence"/>
</dbReference>
<dbReference type="AlphaFoldDB" id="A0A197KCG1"/>
<evidence type="ECO:0000313" key="3">
    <source>
        <dbReference type="Proteomes" id="UP000078512"/>
    </source>
</evidence>
<feature type="region of interest" description="Disordered" evidence="1">
    <location>
        <begin position="17"/>
        <end position="82"/>
    </location>
</feature>
<accession>A0A197KCG1</accession>
<dbReference type="EMBL" id="KV442014">
    <property type="protein sequence ID" value="OAQ35392.1"/>
    <property type="molecule type" value="Genomic_DNA"/>
</dbReference>